<sequence length="362" mass="40146">MTNLLLDSTTLAHLRALSSASVAERDDALDLLTEDEDKLFYNGWPLKPALTAIPILVEIVANPATPNPDRALWLLENLIVQTNLNWFRPNPVDYGLPETLGQSKGRPDQVGLDIHDMLFSHATVFATRLESSDSVVREATVSLMLAIGAGTDRTIGAKVEHARQALDVDAERALLLPLAAWNGPELYLQLLAKEFEANHGPLSRLRTAVELAEHQSPLQERALDYLTSVYQAGDEELAQAFSSLQRGLDFWVRVALPILRTGGDRMLVCLPALTRRVQRDQFTSQFRLIILGGFTLNGWDRGEPNEVRQAALLAFATKAFVRKLDQLGQGSSVWSAFDLPTDRARVDQWLGLPSQEHPGFQL</sequence>
<proteinExistence type="predicted"/>
<dbReference type="AlphaFoldDB" id="A0A3B0WLE2"/>
<protein>
    <submittedName>
        <fullName evidence="1">Uncharacterized protein</fullName>
    </submittedName>
</protein>
<organism evidence="1">
    <name type="scientific">hydrothermal vent metagenome</name>
    <dbReference type="NCBI Taxonomy" id="652676"/>
    <lineage>
        <taxon>unclassified sequences</taxon>
        <taxon>metagenomes</taxon>
        <taxon>ecological metagenomes</taxon>
    </lineage>
</organism>
<reference evidence="1" key="1">
    <citation type="submission" date="2018-06" db="EMBL/GenBank/DDBJ databases">
        <authorList>
            <person name="Zhirakovskaya E."/>
        </authorList>
    </citation>
    <scope>NUCLEOTIDE SEQUENCE</scope>
</reference>
<dbReference type="EMBL" id="UOFE01000016">
    <property type="protein sequence ID" value="VAW51397.1"/>
    <property type="molecule type" value="Genomic_DNA"/>
</dbReference>
<evidence type="ECO:0000313" key="1">
    <source>
        <dbReference type="EMBL" id="VAW51397.1"/>
    </source>
</evidence>
<gene>
    <name evidence="1" type="ORF">MNBD_GAMMA05-97</name>
</gene>
<accession>A0A3B0WLE2</accession>
<name>A0A3B0WLE2_9ZZZZ</name>